<evidence type="ECO:0000313" key="3">
    <source>
        <dbReference type="Proteomes" id="UP000054498"/>
    </source>
</evidence>
<dbReference type="RefSeq" id="XP_013902157.1">
    <property type="nucleotide sequence ID" value="XM_014046703.1"/>
</dbReference>
<organism evidence="2 3">
    <name type="scientific">Monoraphidium neglectum</name>
    <dbReference type="NCBI Taxonomy" id="145388"/>
    <lineage>
        <taxon>Eukaryota</taxon>
        <taxon>Viridiplantae</taxon>
        <taxon>Chlorophyta</taxon>
        <taxon>core chlorophytes</taxon>
        <taxon>Chlorophyceae</taxon>
        <taxon>CS clade</taxon>
        <taxon>Sphaeropleales</taxon>
        <taxon>Selenastraceae</taxon>
        <taxon>Monoraphidium</taxon>
    </lineage>
</organism>
<feature type="compositionally biased region" description="Basic residues" evidence="1">
    <location>
        <begin position="469"/>
        <end position="479"/>
    </location>
</feature>
<dbReference type="GeneID" id="25737700"/>
<gene>
    <name evidence="2" type="ORF">MNEG_4823</name>
</gene>
<keyword evidence="3" id="KW-1185">Reference proteome</keyword>
<feature type="region of interest" description="Disordered" evidence="1">
    <location>
        <begin position="292"/>
        <end position="317"/>
    </location>
</feature>
<sequence length="479" mass="47658">MGPFGWSAEFTSEDVSDMLVQAGIGLDLPVMAQCLALALDTDREMVFKFGAREEQLHLDTTVEAPGICSDPMPFRLPPDGTMRTMGRPEADTILKRIVQLLVQHHRETDQRRLQLQAALQGASQRSAAFEGAARQLHAALGALLAERNPHLGISAAAATSLQHAGDGGGSAGTTPDGKRRRVDKDGSPGCQVRQPVARMGALWSQVGSQSPGGAPIHAALGSRESTQAAAAQGALLGRGGSGFAVGPSGGSQPFDFGATAAPAPAAAGAGSGAGGATAAAAVWAGRVPRNPSGVARAGSGGGGGAGGAGSGSGGGGAGNVRMKLSAAERAAYDAYRRVERSGLLLWHAPEHTTAWEAGGGDEGGPLRPGSVAEPPAQPVGPAADAQPVKGVDEASAAGGPQPALLEATQGLGVCSDAGAAGTLPADVAPAMAPTQEGAAAASSDAAEAAEAAAPQEPVPDRKVVAGSRRGGRGRGWRRY</sequence>
<evidence type="ECO:0000256" key="1">
    <source>
        <dbReference type="SAM" id="MobiDB-lite"/>
    </source>
</evidence>
<dbReference type="AlphaFoldDB" id="A0A0D2JWV6"/>
<dbReference type="EMBL" id="KK100907">
    <property type="protein sequence ID" value="KIZ03138.1"/>
    <property type="molecule type" value="Genomic_DNA"/>
</dbReference>
<dbReference type="Proteomes" id="UP000054498">
    <property type="component" value="Unassembled WGS sequence"/>
</dbReference>
<dbReference type="KEGG" id="mng:MNEG_4823"/>
<feature type="region of interest" description="Disordered" evidence="1">
    <location>
        <begin position="418"/>
        <end position="479"/>
    </location>
</feature>
<proteinExistence type="predicted"/>
<reference evidence="2 3" key="1">
    <citation type="journal article" date="2013" name="BMC Genomics">
        <title>Reconstruction of the lipid metabolism for the microalga Monoraphidium neglectum from its genome sequence reveals characteristics suitable for biofuel production.</title>
        <authorList>
            <person name="Bogen C."/>
            <person name="Al-Dilaimi A."/>
            <person name="Albersmeier A."/>
            <person name="Wichmann J."/>
            <person name="Grundmann M."/>
            <person name="Rupp O."/>
            <person name="Lauersen K.J."/>
            <person name="Blifernez-Klassen O."/>
            <person name="Kalinowski J."/>
            <person name="Goesmann A."/>
            <person name="Mussgnug J.H."/>
            <person name="Kruse O."/>
        </authorList>
    </citation>
    <scope>NUCLEOTIDE SEQUENCE [LARGE SCALE GENOMIC DNA]</scope>
    <source>
        <strain evidence="2 3">SAG 48.87</strain>
    </source>
</reference>
<feature type="region of interest" description="Disordered" evidence="1">
    <location>
        <begin position="354"/>
        <end position="400"/>
    </location>
</feature>
<protein>
    <submittedName>
        <fullName evidence="2">Uncharacterized protein</fullName>
    </submittedName>
</protein>
<name>A0A0D2JWV6_9CHLO</name>
<feature type="region of interest" description="Disordered" evidence="1">
    <location>
        <begin position="161"/>
        <end position="195"/>
    </location>
</feature>
<dbReference type="OrthoDB" id="10684992at2759"/>
<feature type="compositionally biased region" description="Low complexity" evidence="1">
    <location>
        <begin position="438"/>
        <end position="453"/>
    </location>
</feature>
<evidence type="ECO:0000313" key="2">
    <source>
        <dbReference type="EMBL" id="KIZ03138.1"/>
    </source>
</evidence>
<feature type="compositionally biased region" description="Gly residues" evidence="1">
    <location>
        <begin position="298"/>
        <end position="317"/>
    </location>
</feature>
<accession>A0A0D2JWV6</accession>